<feature type="compositionally biased region" description="Basic residues" evidence="1">
    <location>
        <begin position="170"/>
        <end position="182"/>
    </location>
</feature>
<feature type="compositionally biased region" description="Polar residues" evidence="1">
    <location>
        <begin position="199"/>
        <end position="214"/>
    </location>
</feature>
<organism evidence="2 3">
    <name type="scientific">Rhamnella rubrinervis</name>
    <dbReference type="NCBI Taxonomy" id="2594499"/>
    <lineage>
        <taxon>Eukaryota</taxon>
        <taxon>Viridiplantae</taxon>
        <taxon>Streptophyta</taxon>
        <taxon>Embryophyta</taxon>
        <taxon>Tracheophyta</taxon>
        <taxon>Spermatophyta</taxon>
        <taxon>Magnoliopsida</taxon>
        <taxon>eudicotyledons</taxon>
        <taxon>Gunneridae</taxon>
        <taxon>Pentapetalae</taxon>
        <taxon>rosids</taxon>
        <taxon>fabids</taxon>
        <taxon>Rosales</taxon>
        <taxon>Rhamnaceae</taxon>
        <taxon>rhamnoid group</taxon>
        <taxon>Rhamneae</taxon>
        <taxon>Rhamnella</taxon>
    </lineage>
</organism>
<gene>
    <name evidence="2" type="ORF">FNV43_RR10714</name>
</gene>
<dbReference type="Proteomes" id="UP000796880">
    <property type="component" value="Unassembled WGS sequence"/>
</dbReference>
<name>A0A8K0MH67_9ROSA</name>
<accession>A0A8K0MH67</accession>
<sequence length="224" mass="25154">MQLHSQIEEFRRWPEAGGGRKRATESKNPHIQAVSSKRRANRPGLFGGSRMKNTDLTGSYHNGREVPKGKFARSKYRILSHISLTKPRSFIYDSFKSMVGFQALILMDKIHSGARQKFNRLGSKIQHKQLRKEGDRSFALKPSKPISKNPARPCPNNASTLASKIVATKDKRKKSPLPKRRSGTLIHGGGPKMTDERWINSSPDEGIVQSTRTAKNGMKHGEDQ</sequence>
<evidence type="ECO:0000313" key="2">
    <source>
        <dbReference type="EMBL" id="KAF3445538.1"/>
    </source>
</evidence>
<evidence type="ECO:0000256" key="1">
    <source>
        <dbReference type="SAM" id="MobiDB-lite"/>
    </source>
</evidence>
<dbReference type="AlphaFoldDB" id="A0A8K0MH67"/>
<protein>
    <submittedName>
        <fullName evidence="2">Uncharacterized protein</fullName>
    </submittedName>
</protein>
<reference evidence="2" key="1">
    <citation type="submission" date="2020-03" db="EMBL/GenBank/DDBJ databases">
        <title>A high-quality chromosome-level genome assembly of a woody plant with both climbing and erect habits, Rhamnella rubrinervis.</title>
        <authorList>
            <person name="Lu Z."/>
            <person name="Yang Y."/>
            <person name="Zhu X."/>
            <person name="Sun Y."/>
        </authorList>
    </citation>
    <scope>NUCLEOTIDE SEQUENCE</scope>
    <source>
        <strain evidence="2">BYM</strain>
        <tissue evidence="2">Leaf</tissue>
    </source>
</reference>
<feature type="compositionally biased region" description="Basic and acidic residues" evidence="1">
    <location>
        <begin position="1"/>
        <end position="14"/>
    </location>
</feature>
<comment type="caution">
    <text evidence="2">The sequence shown here is derived from an EMBL/GenBank/DDBJ whole genome shotgun (WGS) entry which is preliminary data.</text>
</comment>
<proteinExistence type="predicted"/>
<dbReference type="EMBL" id="VOIH02000005">
    <property type="protein sequence ID" value="KAF3445538.1"/>
    <property type="molecule type" value="Genomic_DNA"/>
</dbReference>
<feature type="region of interest" description="Disordered" evidence="1">
    <location>
        <begin position="139"/>
        <end position="224"/>
    </location>
</feature>
<feature type="region of interest" description="Disordered" evidence="1">
    <location>
        <begin position="1"/>
        <end position="66"/>
    </location>
</feature>
<keyword evidence="3" id="KW-1185">Reference proteome</keyword>
<evidence type="ECO:0000313" key="3">
    <source>
        <dbReference type="Proteomes" id="UP000796880"/>
    </source>
</evidence>